<comment type="caution">
    <text evidence="1">The sequence shown here is derived from an EMBL/GenBank/DDBJ whole genome shotgun (WGS) entry which is preliminary data.</text>
</comment>
<evidence type="ECO:0000313" key="1">
    <source>
        <dbReference type="EMBL" id="KAI4330242.1"/>
    </source>
</evidence>
<dbReference type="EMBL" id="CM042887">
    <property type="protein sequence ID" value="KAI4330242.1"/>
    <property type="molecule type" value="Genomic_DNA"/>
</dbReference>
<sequence length="111" mass="12090">MGLLFSFVAKGGSGLFAVNKDVSKVEGDRLCTLEVQRAISNPTVIPFSEFHQKVLLLHLLIYQVNGKLKERRCPSLGNPISRELIIEGTIVQADELGGKGGCQQEVWAGSH</sequence>
<organism evidence="1 2">
    <name type="scientific">Melastoma candidum</name>
    <dbReference type="NCBI Taxonomy" id="119954"/>
    <lineage>
        <taxon>Eukaryota</taxon>
        <taxon>Viridiplantae</taxon>
        <taxon>Streptophyta</taxon>
        <taxon>Embryophyta</taxon>
        <taxon>Tracheophyta</taxon>
        <taxon>Spermatophyta</taxon>
        <taxon>Magnoliopsida</taxon>
        <taxon>eudicotyledons</taxon>
        <taxon>Gunneridae</taxon>
        <taxon>Pentapetalae</taxon>
        <taxon>rosids</taxon>
        <taxon>malvids</taxon>
        <taxon>Myrtales</taxon>
        <taxon>Melastomataceae</taxon>
        <taxon>Melastomatoideae</taxon>
        <taxon>Melastomateae</taxon>
        <taxon>Melastoma</taxon>
    </lineage>
</organism>
<proteinExistence type="predicted"/>
<dbReference type="Proteomes" id="UP001057402">
    <property type="component" value="Chromosome 8"/>
</dbReference>
<protein>
    <submittedName>
        <fullName evidence="1">Uncharacterized protein</fullName>
    </submittedName>
</protein>
<accession>A0ACB9N339</accession>
<name>A0ACB9N339_9MYRT</name>
<reference evidence="2" key="1">
    <citation type="journal article" date="2023" name="Front. Plant Sci.">
        <title>Chromosomal-level genome assembly of Melastoma candidum provides insights into trichome evolution.</title>
        <authorList>
            <person name="Zhong Y."/>
            <person name="Wu W."/>
            <person name="Sun C."/>
            <person name="Zou P."/>
            <person name="Liu Y."/>
            <person name="Dai S."/>
            <person name="Zhou R."/>
        </authorList>
    </citation>
    <scope>NUCLEOTIDE SEQUENCE [LARGE SCALE GENOMIC DNA]</scope>
</reference>
<keyword evidence="2" id="KW-1185">Reference proteome</keyword>
<gene>
    <name evidence="1" type="ORF">MLD38_028541</name>
</gene>
<evidence type="ECO:0000313" key="2">
    <source>
        <dbReference type="Proteomes" id="UP001057402"/>
    </source>
</evidence>